<evidence type="ECO:0000256" key="1">
    <source>
        <dbReference type="SAM" id="MobiDB-lite"/>
    </source>
</evidence>
<feature type="region of interest" description="Disordered" evidence="1">
    <location>
        <begin position="94"/>
        <end position="116"/>
    </location>
</feature>
<name>A0AAD4TRD7_OVIAM</name>
<dbReference type="EMBL" id="JAKZEL010000023">
    <property type="protein sequence ID" value="KAI4531861.1"/>
    <property type="molecule type" value="Genomic_DNA"/>
</dbReference>
<protein>
    <submittedName>
        <fullName evidence="2">Uncharacterized protein</fullName>
    </submittedName>
</protein>
<sequence>MTQRRSRTPQLRPDTVKSKSGEAVIRCDKLTRQRCQSPRWARDRGDGQQPKGHCESDRNCVRRLTADDAFLRCFKAYVFFTSTGLSSRIGTFYNSKQGLPATPQENLPPPQTSEQSAFKALDDLASSGKQSVM</sequence>
<proteinExistence type="predicted"/>
<accession>A0AAD4TRD7</accession>
<evidence type="ECO:0000313" key="3">
    <source>
        <dbReference type="Proteomes" id="UP001214576"/>
    </source>
</evidence>
<organism evidence="2 3">
    <name type="scientific">Ovis ammon polii</name>
    <dbReference type="NCBI Taxonomy" id="230172"/>
    <lineage>
        <taxon>Eukaryota</taxon>
        <taxon>Metazoa</taxon>
        <taxon>Chordata</taxon>
        <taxon>Craniata</taxon>
        <taxon>Vertebrata</taxon>
        <taxon>Euteleostomi</taxon>
        <taxon>Mammalia</taxon>
        <taxon>Eutheria</taxon>
        <taxon>Laurasiatheria</taxon>
        <taxon>Artiodactyla</taxon>
        <taxon>Ruminantia</taxon>
        <taxon>Pecora</taxon>
        <taxon>Bovidae</taxon>
        <taxon>Caprinae</taxon>
        <taxon>Ovis</taxon>
    </lineage>
</organism>
<keyword evidence="3" id="KW-1185">Reference proteome</keyword>
<reference evidence="2" key="1">
    <citation type="submission" date="2022-03" db="EMBL/GenBank/DDBJ databases">
        <title>Genomic analyses of argali, domestic sheep and their hybrids provide insights into chromosomal evolution, heterosis and genetic basis of agronomic traits.</title>
        <authorList>
            <person name="Li M."/>
        </authorList>
    </citation>
    <scope>NUCLEOTIDE SEQUENCE</scope>
    <source>
        <strain evidence="2">CAU-MHL-2022a</strain>
        <tissue evidence="2">Skin</tissue>
    </source>
</reference>
<comment type="caution">
    <text evidence="2">The sequence shown here is derived from an EMBL/GenBank/DDBJ whole genome shotgun (WGS) entry which is preliminary data.</text>
</comment>
<gene>
    <name evidence="2" type="ORF">MG293_018375</name>
</gene>
<feature type="region of interest" description="Disordered" evidence="1">
    <location>
        <begin position="1"/>
        <end position="22"/>
    </location>
</feature>
<dbReference type="Proteomes" id="UP001214576">
    <property type="component" value="Unassembled WGS sequence"/>
</dbReference>
<feature type="region of interest" description="Disordered" evidence="1">
    <location>
        <begin position="36"/>
        <end position="55"/>
    </location>
</feature>
<feature type="compositionally biased region" description="Basic and acidic residues" evidence="1">
    <location>
        <begin position="40"/>
        <end position="55"/>
    </location>
</feature>
<dbReference type="AlphaFoldDB" id="A0AAD4TRD7"/>
<evidence type="ECO:0000313" key="2">
    <source>
        <dbReference type="EMBL" id="KAI4531861.1"/>
    </source>
</evidence>